<dbReference type="RefSeq" id="WP_125483891.1">
    <property type="nucleotide sequence ID" value="NZ_RSDW01000001.1"/>
</dbReference>
<protein>
    <submittedName>
        <fullName evidence="2">Uncharacterized protein</fullName>
    </submittedName>
</protein>
<accession>A0A3R9Q8D4</accession>
<keyword evidence="1" id="KW-0732">Signal</keyword>
<evidence type="ECO:0000313" key="2">
    <source>
        <dbReference type="EMBL" id="RSL15108.1"/>
    </source>
</evidence>
<dbReference type="AlphaFoldDB" id="A0A3R9Q8D4"/>
<organism evidence="2 3">
    <name type="scientific">Edaphobacter aggregans</name>
    <dbReference type="NCBI Taxonomy" id="570835"/>
    <lineage>
        <taxon>Bacteria</taxon>
        <taxon>Pseudomonadati</taxon>
        <taxon>Acidobacteriota</taxon>
        <taxon>Terriglobia</taxon>
        <taxon>Terriglobales</taxon>
        <taxon>Acidobacteriaceae</taxon>
        <taxon>Edaphobacter</taxon>
    </lineage>
</organism>
<evidence type="ECO:0000256" key="1">
    <source>
        <dbReference type="SAM" id="SignalP"/>
    </source>
</evidence>
<dbReference type="EMBL" id="RSDW01000001">
    <property type="protein sequence ID" value="RSL15108.1"/>
    <property type="molecule type" value="Genomic_DNA"/>
</dbReference>
<gene>
    <name evidence="2" type="ORF">EDE15_0584</name>
</gene>
<dbReference type="Proteomes" id="UP000269669">
    <property type="component" value="Unassembled WGS sequence"/>
</dbReference>
<proteinExistence type="predicted"/>
<comment type="caution">
    <text evidence="2">The sequence shown here is derived from an EMBL/GenBank/DDBJ whole genome shotgun (WGS) entry which is preliminary data.</text>
</comment>
<keyword evidence="3" id="KW-1185">Reference proteome</keyword>
<sequence>MKKYLFSATLILFLILSGLRTAFAQFQPFNAADTRELQAFRLTDDLVEHYRSATVALMEYVKAHPSENEDDNDKDSKKGDVTLSDMVNGMSKAHFFASILQSKGISPRQYVETMLILVGGYSAIAMQREGQTATVRSSPVVSAANMDYIKRNYDHISTLLASTNGSDN</sequence>
<reference evidence="2 3" key="1">
    <citation type="submission" date="2018-12" db="EMBL/GenBank/DDBJ databases">
        <title>Sequencing of bacterial isolates from soil warming experiment in Harvard Forest, Massachusetts, USA.</title>
        <authorList>
            <person name="Deangelis K."/>
        </authorList>
    </citation>
    <scope>NUCLEOTIDE SEQUENCE [LARGE SCALE GENOMIC DNA]</scope>
    <source>
        <strain evidence="2 3">EB153</strain>
    </source>
</reference>
<evidence type="ECO:0000313" key="3">
    <source>
        <dbReference type="Proteomes" id="UP000269669"/>
    </source>
</evidence>
<feature type="signal peptide" evidence="1">
    <location>
        <begin position="1"/>
        <end position="24"/>
    </location>
</feature>
<name>A0A3R9Q8D4_9BACT</name>
<feature type="chain" id="PRO_5018753480" evidence="1">
    <location>
        <begin position="25"/>
        <end position="168"/>
    </location>
</feature>